<dbReference type="EMBL" id="SMRT01000021">
    <property type="protein sequence ID" value="TDF92314.1"/>
    <property type="molecule type" value="Genomic_DNA"/>
</dbReference>
<comment type="caution">
    <text evidence="1">The sequence shown here is derived from an EMBL/GenBank/DDBJ whole genome shotgun (WGS) entry which is preliminary data.</text>
</comment>
<dbReference type="PANTHER" id="PTHR41260:SF1">
    <property type="entry name" value="PROTEIN ECSC"/>
    <property type="match status" value="1"/>
</dbReference>
<protein>
    <recommendedName>
        <fullName evidence="3">EcsC family protein</fullName>
    </recommendedName>
</protein>
<proteinExistence type="predicted"/>
<dbReference type="OrthoDB" id="2737310at2"/>
<keyword evidence="2" id="KW-1185">Reference proteome</keyword>
<dbReference type="RefSeq" id="WP_133235240.1">
    <property type="nucleotide sequence ID" value="NZ_SMRT01000021.1"/>
</dbReference>
<dbReference type="PANTHER" id="PTHR41260">
    <property type="entry name" value="PROTEIN ECSC"/>
    <property type="match status" value="1"/>
</dbReference>
<sequence>MVFEDYEAAVIGEIAKNEVKPNPVKIALDMAGKPVTKVLEAAHQSDNKYIRKAVDSIDVTIEKSLKKTIRAANLLTGEEAVKKEFRKKWQIELAGIEQIRSLPLYQMDKVADSFDVSNALIVATEGAVMGAATTLLEAVPFAQLAIPSIVIADVAASMTIMSRHVCQIATSYGYSSVELTNVPHILSAMAPSSSSSDEGFMVTKAAAINEIRESAKFAARHVGDLTKQLTKETAFPQLIHLVRMISQRLGVVITEKELGMLIPIAGAVLNGGLNLAFQQMNHTNAKDYFRRLYLANKYGESVVQEAIEAGKAAIRN</sequence>
<dbReference type="InterPro" id="IPR024787">
    <property type="entry name" value="EcsC"/>
</dbReference>
<evidence type="ECO:0000313" key="1">
    <source>
        <dbReference type="EMBL" id="TDF92314.1"/>
    </source>
</evidence>
<reference evidence="1 2" key="1">
    <citation type="submission" date="2019-03" db="EMBL/GenBank/DDBJ databases">
        <title>This is whole genome sequence of Paenibacillus sp MS74 strain.</title>
        <authorList>
            <person name="Trinh H.N."/>
        </authorList>
    </citation>
    <scope>NUCLEOTIDE SEQUENCE [LARGE SCALE GENOMIC DNA]</scope>
    <source>
        <strain evidence="1 2">MS74</strain>
    </source>
</reference>
<accession>A0A4V2ZS85</accession>
<dbReference type="Proteomes" id="UP000295636">
    <property type="component" value="Unassembled WGS sequence"/>
</dbReference>
<dbReference type="AlphaFoldDB" id="A0A4V2ZS85"/>
<evidence type="ECO:0008006" key="3">
    <source>
        <dbReference type="Google" id="ProtNLM"/>
    </source>
</evidence>
<gene>
    <name evidence="1" type="ORF">E1757_30050</name>
</gene>
<name>A0A4V2ZS85_9BACL</name>
<dbReference type="Pfam" id="PF12787">
    <property type="entry name" value="EcsC"/>
    <property type="match status" value="1"/>
</dbReference>
<organism evidence="1 2">
    <name type="scientific">Paenibacillus piri</name>
    <dbReference type="NCBI Taxonomy" id="2547395"/>
    <lineage>
        <taxon>Bacteria</taxon>
        <taxon>Bacillati</taxon>
        <taxon>Bacillota</taxon>
        <taxon>Bacilli</taxon>
        <taxon>Bacillales</taxon>
        <taxon>Paenibacillaceae</taxon>
        <taxon>Paenibacillus</taxon>
    </lineage>
</organism>
<evidence type="ECO:0000313" key="2">
    <source>
        <dbReference type="Proteomes" id="UP000295636"/>
    </source>
</evidence>